<feature type="domain" description="AB hydrolase-1" evidence="2">
    <location>
        <begin position="24"/>
        <end position="249"/>
    </location>
</feature>
<name>A0A179D0L9_BIBTR</name>
<dbReference type="RefSeq" id="WP_025289368.1">
    <property type="nucleotide sequence ID" value="NZ_JACI01000001.1"/>
</dbReference>
<sequence length="260" mass="29719">MNKNPLLNFHFQLAETPKTDKPSTLVFIHGLFGDLNNLGMISRAFATDYNILRIDLRNHGQSFHHEEMRLSQMAEDLYQVVEHLNLNNLIVIGHSLGGKTAMMFAHHFPNLVQKLVIIDIAPVRYISNRHDANFAGLFAVRDAQPENRQQAKQVFLKHIANEGVVQFMLKSFDANSPERFKFNLSGLYKNYANVMDWQDVFVEKPTLFIKGANSDYMLPAYTAQTVAQFPNAKVKVIANTDHWVHAEKPEAVIRAIKEFI</sequence>
<dbReference type="Gene3D" id="3.40.50.1820">
    <property type="entry name" value="alpha/beta hydrolase"/>
    <property type="match status" value="1"/>
</dbReference>
<dbReference type="SUPFAM" id="SSF53474">
    <property type="entry name" value="alpha/beta-Hydrolases"/>
    <property type="match status" value="1"/>
</dbReference>
<dbReference type="InterPro" id="IPR029058">
    <property type="entry name" value="AB_hydrolase_fold"/>
</dbReference>
<dbReference type="PANTHER" id="PTHR46118">
    <property type="entry name" value="PROTEIN ABHD11"/>
    <property type="match status" value="1"/>
</dbReference>
<dbReference type="PATRIC" id="fig|1261658.3.peg.113"/>
<evidence type="ECO:0000259" key="2">
    <source>
        <dbReference type="Pfam" id="PF00561"/>
    </source>
</evidence>
<dbReference type="PRINTS" id="PR00111">
    <property type="entry name" value="ABHYDROLASE"/>
</dbReference>
<dbReference type="Pfam" id="PF00561">
    <property type="entry name" value="Abhydrolase_1"/>
    <property type="match status" value="1"/>
</dbReference>
<proteinExistence type="predicted"/>
<gene>
    <name evidence="3" type="ORF">F480_00560</name>
</gene>
<comment type="caution">
    <text evidence="3">The sequence shown here is derived from an EMBL/GenBank/DDBJ whole genome shotgun (WGS) entry which is preliminary data.</text>
</comment>
<evidence type="ECO:0000256" key="1">
    <source>
        <dbReference type="ARBA" id="ARBA00022801"/>
    </source>
</evidence>
<dbReference type="InterPro" id="IPR000073">
    <property type="entry name" value="AB_hydrolase_1"/>
</dbReference>
<evidence type="ECO:0000313" key="4">
    <source>
        <dbReference type="Proteomes" id="UP000078358"/>
    </source>
</evidence>
<keyword evidence="1" id="KW-0378">Hydrolase</keyword>
<dbReference type="GO" id="GO:0016787">
    <property type="term" value="F:hydrolase activity"/>
    <property type="evidence" value="ECO:0007669"/>
    <property type="project" value="UniProtKB-KW"/>
</dbReference>
<reference evidence="3 4" key="1">
    <citation type="submission" date="2014-01" db="EMBL/GenBank/DDBJ databases">
        <authorList>
            <person name="Zuccon D."/>
        </authorList>
    </citation>
    <scope>NUCLEOTIDE SEQUENCE [LARGE SCALE GENOMIC DNA]</scope>
    <source>
        <strain evidence="3 4">Y31</strain>
    </source>
</reference>
<evidence type="ECO:0000313" key="3">
    <source>
        <dbReference type="EMBL" id="OAQ15071.1"/>
    </source>
</evidence>
<dbReference type="EMBL" id="JACI01000001">
    <property type="protein sequence ID" value="OAQ15071.1"/>
    <property type="molecule type" value="Genomic_DNA"/>
</dbReference>
<dbReference type="AlphaFoldDB" id="A0A179D0L9"/>
<organism evidence="3 4">
    <name type="scientific">Bibersteinia trehalosi Y31</name>
    <dbReference type="NCBI Taxonomy" id="1261658"/>
    <lineage>
        <taxon>Bacteria</taxon>
        <taxon>Pseudomonadati</taxon>
        <taxon>Pseudomonadota</taxon>
        <taxon>Gammaproteobacteria</taxon>
        <taxon>Pasteurellales</taxon>
        <taxon>Pasteurellaceae</taxon>
        <taxon>Bibersteinia</taxon>
    </lineage>
</organism>
<accession>A0A179D0L9</accession>
<dbReference type="Proteomes" id="UP000078358">
    <property type="component" value="Unassembled WGS sequence"/>
</dbReference>
<protein>
    <submittedName>
        <fullName evidence="3">Esterase</fullName>
    </submittedName>
</protein>
<dbReference type="PANTHER" id="PTHR46118:SF4">
    <property type="entry name" value="PROTEIN ABHD11"/>
    <property type="match status" value="1"/>
</dbReference>